<organism evidence="2 3">
    <name type="scientific">Arabis alpina</name>
    <name type="common">Alpine rock-cress</name>
    <dbReference type="NCBI Taxonomy" id="50452"/>
    <lineage>
        <taxon>Eukaryota</taxon>
        <taxon>Viridiplantae</taxon>
        <taxon>Streptophyta</taxon>
        <taxon>Embryophyta</taxon>
        <taxon>Tracheophyta</taxon>
        <taxon>Spermatophyta</taxon>
        <taxon>Magnoliopsida</taxon>
        <taxon>eudicotyledons</taxon>
        <taxon>Gunneridae</taxon>
        <taxon>Pentapetalae</taxon>
        <taxon>rosids</taxon>
        <taxon>malvids</taxon>
        <taxon>Brassicales</taxon>
        <taxon>Brassicaceae</taxon>
        <taxon>Arabideae</taxon>
        <taxon>Arabis</taxon>
    </lineage>
</organism>
<evidence type="ECO:0000256" key="1">
    <source>
        <dbReference type="SAM" id="MobiDB-lite"/>
    </source>
</evidence>
<feature type="region of interest" description="Disordered" evidence="1">
    <location>
        <begin position="83"/>
        <end position="137"/>
    </location>
</feature>
<evidence type="ECO:0000313" key="3">
    <source>
        <dbReference type="Proteomes" id="UP000029120"/>
    </source>
</evidence>
<sequence>MKKKRGTGKGRNAAATSARCTDADLRRLAEAAAAEKTNSGQRNSGDPANGGSYSSIARPKARVGTQHPVLEDLVLIILPSTSIPTQYSPSTQRPQLLWRQPLSSRLNPRQSQKSQQSLREEEQHASDGLNPHHGDYEVNHHQNQVELPHEEVYQESEESDGEEEEGDEQVEEHVVDPAEQQEYDQLLNNLNGSTSPRTSISPQSASNTQQGHNMCTLKDKFGLGQLRSKRGKRKRDEGCGSSSSSFLDMQQQLQVAQQKLADQDLVNARRDARLDKLLTILKQKDPAVAALMEED</sequence>
<reference evidence="3" key="1">
    <citation type="journal article" date="2015" name="Nat. Plants">
        <title>Genome expansion of Arabis alpina linked with retrotransposition and reduced symmetric DNA methylation.</title>
        <authorList>
            <person name="Willing E.M."/>
            <person name="Rawat V."/>
            <person name="Mandakova T."/>
            <person name="Maumus F."/>
            <person name="James G.V."/>
            <person name="Nordstroem K.J."/>
            <person name="Becker C."/>
            <person name="Warthmann N."/>
            <person name="Chica C."/>
            <person name="Szarzynska B."/>
            <person name="Zytnicki M."/>
            <person name="Albani M.C."/>
            <person name="Kiefer C."/>
            <person name="Bergonzi S."/>
            <person name="Castaings L."/>
            <person name="Mateos J.L."/>
            <person name="Berns M.C."/>
            <person name="Bujdoso N."/>
            <person name="Piofczyk T."/>
            <person name="de Lorenzo L."/>
            <person name="Barrero-Sicilia C."/>
            <person name="Mateos I."/>
            <person name="Piednoel M."/>
            <person name="Hagmann J."/>
            <person name="Chen-Min-Tao R."/>
            <person name="Iglesias-Fernandez R."/>
            <person name="Schuster S.C."/>
            <person name="Alonso-Blanco C."/>
            <person name="Roudier F."/>
            <person name="Carbonero P."/>
            <person name="Paz-Ares J."/>
            <person name="Davis S.J."/>
            <person name="Pecinka A."/>
            <person name="Quesneville H."/>
            <person name="Colot V."/>
            <person name="Lysak M.A."/>
            <person name="Weigel D."/>
            <person name="Coupland G."/>
            <person name="Schneeberger K."/>
        </authorList>
    </citation>
    <scope>NUCLEOTIDE SEQUENCE [LARGE SCALE GENOMIC DNA]</scope>
    <source>
        <strain evidence="3">cv. Pajares</strain>
    </source>
</reference>
<proteinExistence type="predicted"/>
<keyword evidence="3" id="KW-1185">Reference proteome</keyword>
<gene>
    <name evidence="2" type="ORF">AALP_AAs70435U000200</name>
</gene>
<name>A0A087FZC5_ARAAL</name>
<feature type="compositionally biased region" description="Polar residues" evidence="1">
    <location>
        <begin position="101"/>
        <end position="117"/>
    </location>
</feature>
<feature type="compositionally biased region" description="Polar residues" evidence="1">
    <location>
        <begin position="83"/>
        <end position="94"/>
    </location>
</feature>
<feature type="compositionally biased region" description="Polar residues" evidence="1">
    <location>
        <begin position="36"/>
        <end position="55"/>
    </location>
</feature>
<dbReference type="Gramene" id="KFK22977">
    <property type="protein sequence ID" value="KFK22977"/>
    <property type="gene ID" value="AALP_AAs70435U000200"/>
</dbReference>
<dbReference type="EMBL" id="KL983787">
    <property type="protein sequence ID" value="KFK22977.1"/>
    <property type="molecule type" value="Genomic_DNA"/>
</dbReference>
<feature type="compositionally biased region" description="Polar residues" evidence="1">
    <location>
        <begin position="188"/>
        <end position="213"/>
    </location>
</feature>
<protein>
    <submittedName>
        <fullName evidence="2">Uncharacterized protein</fullName>
    </submittedName>
</protein>
<feature type="region of interest" description="Disordered" evidence="1">
    <location>
        <begin position="188"/>
        <end position="245"/>
    </location>
</feature>
<feature type="compositionally biased region" description="Basic and acidic residues" evidence="1">
    <location>
        <begin position="118"/>
        <end position="137"/>
    </location>
</feature>
<accession>A0A087FZC5</accession>
<feature type="region of interest" description="Disordered" evidence="1">
    <location>
        <begin position="151"/>
        <end position="172"/>
    </location>
</feature>
<feature type="compositionally biased region" description="Acidic residues" evidence="1">
    <location>
        <begin position="153"/>
        <end position="170"/>
    </location>
</feature>
<feature type="region of interest" description="Disordered" evidence="1">
    <location>
        <begin position="1"/>
        <end position="60"/>
    </location>
</feature>
<dbReference type="AlphaFoldDB" id="A0A087FZC5"/>
<evidence type="ECO:0000313" key="2">
    <source>
        <dbReference type="EMBL" id="KFK22977.1"/>
    </source>
</evidence>
<dbReference type="Proteomes" id="UP000029120">
    <property type="component" value="Unassembled WGS sequence"/>
</dbReference>